<evidence type="ECO:0008006" key="3">
    <source>
        <dbReference type="Google" id="ProtNLM"/>
    </source>
</evidence>
<reference evidence="2" key="1">
    <citation type="submission" date="2013-03" db="EMBL/GenBank/DDBJ databases">
        <title>The Genome Sequence of Anopheles dirus WRAIR2.</title>
        <authorList>
            <consortium name="The Broad Institute Genomics Platform"/>
            <person name="Neafsey D.E."/>
            <person name="Walton C."/>
            <person name="Walker B."/>
            <person name="Young S.K."/>
            <person name="Zeng Q."/>
            <person name="Gargeya S."/>
            <person name="Fitzgerald M."/>
            <person name="Haas B."/>
            <person name="Abouelleil A."/>
            <person name="Allen A.W."/>
            <person name="Alvarado L."/>
            <person name="Arachchi H.M."/>
            <person name="Berlin A.M."/>
            <person name="Chapman S.B."/>
            <person name="Gainer-Dewar J."/>
            <person name="Goldberg J."/>
            <person name="Griggs A."/>
            <person name="Gujja S."/>
            <person name="Hansen M."/>
            <person name="Howarth C."/>
            <person name="Imamovic A."/>
            <person name="Ireland A."/>
            <person name="Larimer J."/>
            <person name="McCowan C."/>
            <person name="Murphy C."/>
            <person name="Pearson M."/>
            <person name="Poon T.W."/>
            <person name="Priest M."/>
            <person name="Roberts A."/>
            <person name="Saif S."/>
            <person name="Shea T."/>
            <person name="Sisk P."/>
            <person name="Sykes S."/>
            <person name="Wortman J."/>
            <person name="Nusbaum C."/>
            <person name="Birren B."/>
        </authorList>
    </citation>
    <scope>NUCLEOTIDE SEQUENCE [LARGE SCALE GENOMIC DNA]</scope>
    <source>
        <strain evidence="2">WRAIR2</strain>
    </source>
</reference>
<dbReference type="PANTHER" id="PTHR34035">
    <property type="entry name" value="TESTIS-EXPRESSED PROTEIN 47"/>
    <property type="match status" value="1"/>
</dbReference>
<dbReference type="Pfam" id="PF24787">
    <property type="entry name" value="TEX47"/>
    <property type="match status" value="1"/>
</dbReference>
<evidence type="ECO:0000313" key="1">
    <source>
        <dbReference type="EnsemblMetazoa" id="ADIR007462-PA"/>
    </source>
</evidence>
<dbReference type="Proteomes" id="UP000075884">
    <property type="component" value="Unassembled WGS sequence"/>
</dbReference>
<dbReference type="EnsemblMetazoa" id="ADIR007462-RA">
    <property type="protein sequence ID" value="ADIR007462-PA"/>
    <property type="gene ID" value="ADIR007462"/>
</dbReference>
<accession>A0A182NII8</accession>
<evidence type="ECO:0000313" key="2">
    <source>
        <dbReference type="Proteomes" id="UP000075884"/>
    </source>
</evidence>
<dbReference type="InterPro" id="IPR055308">
    <property type="entry name" value="TEX47-like"/>
</dbReference>
<reference evidence="1" key="2">
    <citation type="submission" date="2020-05" db="UniProtKB">
        <authorList>
            <consortium name="EnsemblMetazoa"/>
        </authorList>
    </citation>
    <scope>IDENTIFICATION</scope>
    <source>
        <strain evidence="1">WRAIR2</strain>
    </source>
</reference>
<dbReference type="PANTHER" id="PTHR34035:SF1">
    <property type="entry name" value="TESTIS-EXPRESSED PROTEIN 47"/>
    <property type="match status" value="1"/>
</dbReference>
<dbReference type="AlphaFoldDB" id="A0A182NII8"/>
<proteinExistence type="predicted"/>
<name>A0A182NII8_9DIPT</name>
<organism evidence="1 2">
    <name type="scientific">Anopheles dirus</name>
    <dbReference type="NCBI Taxonomy" id="7168"/>
    <lineage>
        <taxon>Eukaryota</taxon>
        <taxon>Metazoa</taxon>
        <taxon>Ecdysozoa</taxon>
        <taxon>Arthropoda</taxon>
        <taxon>Hexapoda</taxon>
        <taxon>Insecta</taxon>
        <taxon>Pterygota</taxon>
        <taxon>Neoptera</taxon>
        <taxon>Endopterygota</taxon>
        <taxon>Diptera</taxon>
        <taxon>Nematocera</taxon>
        <taxon>Culicoidea</taxon>
        <taxon>Culicidae</taxon>
        <taxon>Anophelinae</taxon>
        <taxon>Anopheles</taxon>
    </lineage>
</organism>
<keyword evidence="2" id="KW-1185">Reference proteome</keyword>
<dbReference type="VEuPathDB" id="VectorBase:ADIR007462"/>
<sequence>MSTSSTSRSPDKKKKPLPYFMQKSEEGALPSFQNRRTLADHVKDNMLCAGRKSYFQRIVYVGRHPRVTGMTLRDRFLKLIKEMQERTTNEIKLFGLMINFDGYTVHMVESAEETIGEYMHTLAGCDLLEASRVVLVYNNINQRFFRKLVWRASDYLNELPRTELDQRDPNLTQATIDAFLVKVYKLCKMVREEELDERSAFKSLYLDENYEEHTPDIAVLEYLLGLQCLFTVPEYASFYGRLPDVTSFRDRVWPIPKDLTPYDVFETGKYDVNLTFGGK</sequence>
<protein>
    <recommendedName>
        <fullName evidence="3">BLUF domain-containing protein</fullName>
    </recommendedName>
</protein>